<keyword evidence="2" id="KW-0560">Oxidoreductase</keyword>
<dbReference type="Proteomes" id="UP000306791">
    <property type="component" value="Unassembled WGS sequence"/>
</dbReference>
<dbReference type="EMBL" id="VANI01000001">
    <property type="protein sequence ID" value="TLM80013.1"/>
    <property type="molecule type" value="Genomic_DNA"/>
</dbReference>
<dbReference type="Gene3D" id="2.60.120.620">
    <property type="entry name" value="q2cbj1_9rhob like domain"/>
    <property type="match status" value="1"/>
</dbReference>
<dbReference type="PANTHER" id="PTHR20883:SF48">
    <property type="entry name" value="ECTOINE DIOXYGENASE"/>
    <property type="match status" value="1"/>
</dbReference>
<keyword evidence="2" id="KW-0223">Dioxygenase</keyword>
<dbReference type="PANTHER" id="PTHR20883">
    <property type="entry name" value="PHYTANOYL-COA DIOXYGENASE DOMAIN CONTAINING 1"/>
    <property type="match status" value="1"/>
</dbReference>
<evidence type="ECO:0000256" key="1">
    <source>
        <dbReference type="ARBA" id="ARBA00001954"/>
    </source>
</evidence>
<evidence type="ECO:0000313" key="2">
    <source>
        <dbReference type="EMBL" id="TLM80013.1"/>
    </source>
</evidence>
<dbReference type="SUPFAM" id="SSF51197">
    <property type="entry name" value="Clavaminate synthase-like"/>
    <property type="match status" value="1"/>
</dbReference>
<comment type="caution">
    <text evidence="2">The sequence shown here is derived from an EMBL/GenBank/DDBJ whole genome shotgun (WGS) entry which is preliminary data.</text>
</comment>
<reference evidence="2 3" key="1">
    <citation type="submission" date="2019-05" db="EMBL/GenBank/DDBJ databases">
        <title>Microbulbifer harenosus sp. nov., an alginate-degrading bacterium isolated from coastal sand.</title>
        <authorList>
            <person name="Huang H."/>
            <person name="Mo K."/>
            <person name="Bao S."/>
        </authorList>
    </citation>
    <scope>NUCLEOTIDE SEQUENCE [LARGE SCALE GENOMIC DNA]</scope>
    <source>
        <strain evidence="2 3">HB161719</strain>
    </source>
</reference>
<keyword evidence="3" id="KW-1185">Reference proteome</keyword>
<evidence type="ECO:0000313" key="3">
    <source>
        <dbReference type="Proteomes" id="UP000306791"/>
    </source>
</evidence>
<name>A0ABY2UN20_9GAMM</name>
<organism evidence="2 3">
    <name type="scientific">Microbulbifer harenosus</name>
    <dbReference type="NCBI Taxonomy" id="2576840"/>
    <lineage>
        <taxon>Bacteria</taxon>
        <taxon>Pseudomonadati</taxon>
        <taxon>Pseudomonadota</taxon>
        <taxon>Gammaproteobacteria</taxon>
        <taxon>Cellvibrionales</taxon>
        <taxon>Microbulbiferaceae</taxon>
        <taxon>Microbulbifer</taxon>
    </lineage>
</organism>
<dbReference type="GO" id="GO:0051213">
    <property type="term" value="F:dioxygenase activity"/>
    <property type="evidence" value="ECO:0007669"/>
    <property type="project" value="UniProtKB-KW"/>
</dbReference>
<sequence length="271" mass="31766">MRKVRPVNRIGRRTWRVREMLSQQQITEFQRDGFLILDYKIKDDLLDRVIEGVERLYDRPGGGGQYLHGTRVQDAWRYDAGVRSVALDKRVLKSLQQLFGRKPRPFQTLNFPVGTEQKTHSDTIHFNSQPSGFMAGVWVALEDVDETNGALIYYPGSHKLPEITMQDVGVTPSYAHYPEYERYIQSLVERKGLPVQRGILQKGQVLIWHANLLHGGGSHPDKARTRHSQVTHYYFDGCRYFTPMQSTEMEIRWRKPRWVRRYSFYRKPGKN</sequence>
<gene>
    <name evidence="2" type="ORF">FDY93_01160</name>
</gene>
<dbReference type="InterPro" id="IPR008775">
    <property type="entry name" value="Phytyl_CoA_dOase-like"/>
</dbReference>
<protein>
    <submittedName>
        <fullName evidence="2">Phytanoyl-CoA dioxygenase family protein</fullName>
    </submittedName>
</protein>
<proteinExistence type="predicted"/>
<comment type="cofactor">
    <cofactor evidence="1">
        <name>Fe(2+)</name>
        <dbReference type="ChEBI" id="CHEBI:29033"/>
    </cofactor>
</comment>
<dbReference type="Pfam" id="PF05721">
    <property type="entry name" value="PhyH"/>
    <property type="match status" value="1"/>
</dbReference>
<accession>A0ABY2UN20</accession>